<feature type="domain" description="Zn(2)-C6 fungal-type" evidence="1">
    <location>
        <begin position="8"/>
        <end position="40"/>
    </location>
</feature>
<dbReference type="EMBL" id="HBFL01003505">
    <property type="protein sequence ID" value="CAD8762442.1"/>
    <property type="molecule type" value="Transcribed_RNA"/>
</dbReference>
<evidence type="ECO:0000259" key="1">
    <source>
        <dbReference type="PROSITE" id="PS50048"/>
    </source>
</evidence>
<dbReference type="SUPFAM" id="SSF57701">
    <property type="entry name" value="Zn2/Cys6 DNA-binding domain"/>
    <property type="match status" value="1"/>
</dbReference>
<reference evidence="2" key="1">
    <citation type="submission" date="2021-01" db="EMBL/GenBank/DDBJ databases">
        <authorList>
            <person name="Corre E."/>
            <person name="Pelletier E."/>
            <person name="Niang G."/>
            <person name="Scheremetjew M."/>
            <person name="Finn R."/>
            <person name="Kale V."/>
            <person name="Holt S."/>
            <person name="Cochrane G."/>
            <person name="Meng A."/>
            <person name="Brown T."/>
            <person name="Cohen L."/>
        </authorList>
    </citation>
    <scope>NUCLEOTIDE SEQUENCE</scope>
    <source>
        <strain evidence="2">UNC1205</strain>
    </source>
</reference>
<dbReference type="GO" id="GO:0000981">
    <property type="term" value="F:DNA-binding transcription factor activity, RNA polymerase II-specific"/>
    <property type="evidence" value="ECO:0007669"/>
    <property type="project" value="InterPro"/>
</dbReference>
<dbReference type="PROSITE" id="PS50048">
    <property type="entry name" value="ZN2_CY6_FUNGAL_2"/>
    <property type="match status" value="1"/>
</dbReference>
<dbReference type="AlphaFoldDB" id="A0A7S0YCA1"/>
<organism evidence="2">
    <name type="scientific">Pseudo-nitzschia delicatissima</name>
    <dbReference type="NCBI Taxonomy" id="44447"/>
    <lineage>
        <taxon>Eukaryota</taxon>
        <taxon>Sar</taxon>
        <taxon>Stramenopiles</taxon>
        <taxon>Ochrophyta</taxon>
        <taxon>Bacillariophyta</taxon>
        <taxon>Bacillariophyceae</taxon>
        <taxon>Bacillariophycidae</taxon>
        <taxon>Bacillariales</taxon>
        <taxon>Bacillariaceae</taxon>
        <taxon>Pseudo-nitzschia</taxon>
    </lineage>
</organism>
<dbReference type="Gene3D" id="4.10.240.10">
    <property type="entry name" value="Zn(2)-C6 fungal-type DNA-binding domain"/>
    <property type="match status" value="1"/>
</dbReference>
<gene>
    <name evidence="2" type="ORF">PDEL1432_LOCUS2482</name>
</gene>
<accession>A0A7S0YCA1</accession>
<dbReference type="GO" id="GO:0008270">
    <property type="term" value="F:zinc ion binding"/>
    <property type="evidence" value="ECO:0007669"/>
    <property type="project" value="InterPro"/>
</dbReference>
<dbReference type="CDD" id="cd00067">
    <property type="entry name" value="GAL4"/>
    <property type="match status" value="1"/>
</dbReference>
<dbReference type="InterPro" id="IPR001138">
    <property type="entry name" value="Zn2Cys6_DnaBD"/>
</dbReference>
<sequence length="460" mass="51798">MAIKTFRACSACHAAKVKCLRDENSLKCRRCERLGLKCVEHVSRQGQGTRRRKKVKTKVQPNENTVEEAFAISASLSSPVCTPISNPEPTPFCPKSSGGISLIDCSDQNSSIVCSSMTSNCNPGPPMMTRSRAIADDGLCAGMATLEIEDSLLCKSITNGMGKDHYGLNFLIREWVSLAFSRRSFDLLARASFIAAKIKIPMDDIISNQSPFAAATDSEPMEFLARDLLLPKSERKTLGYPIDLQEVPWDLLRAVQIDPSRPSESVQNRWVCMRWTCQGIGRFWTSPLFARDFASVDEMNDTFAANSDKKEVVDLFLPKSEKSRFSQGIFNLLFVNHKPNMEPFAIKNEFMVIKRNAPMPIKVDVVQSMKVIDLDSMIMYFEIQFQDRKIEHLMGDKVPNHKRDHVDINMGYNANNDPIMSDNIEFTDIEITDEMEEFLKLIGGGEDNNNRSEENTSFLS</sequence>
<dbReference type="InterPro" id="IPR036864">
    <property type="entry name" value="Zn2-C6_fun-type_DNA-bd_sf"/>
</dbReference>
<protein>
    <recommendedName>
        <fullName evidence="1">Zn(2)-C6 fungal-type domain-containing protein</fullName>
    </recommendedName>
</protein>
<name>A0A7S0YCA1_9STRA</name>
<evidence type="ECO:0000313" key="2">
    <source>
        <dbReference type="EMBL" id="CAD8762442.1"/>
    </source>
</evidence>
<dbReference type="Pfam" id="PF00172">
    <property type="entry name" value="Zn_clus"/>
    <property type="match status" value="1"/>
</dbReference>
<proteinExistence type="predicted"/>
<dbReference type="SMART" id="SM00066">
    <property type="entry name" value="GAL4"/>
    <property type="match status" value="1"/>
</dbReference>
<dbReference type="PROSITE" id="PS00463">
    <property type="entry name" value="ZN2_CY6_FUNGAL_1"/>
    <property type="match status" value="1"/>
</dbReference>